<organism evidence="1 3">
    <name type="scientific">Phocaeicola sartorii</name>
    <dbReference type="NCBI Taxonomy" id="671267"/>
    <lineage>
        <taxon>Bacteria</taxon>
        <taxon>Pseudomonadati</taxon>
        <taxon>Bacteroidota</taxon>
        <taxon>Bacteroidia</taxon>
        <taxon>Bacteroidales</taxon>
        <taxon>Bacteroidaceae</taxon>
        <taxon>Phocaeicola</taxon>
    </lineage>
</organism>
<accession>R9IJE4</accession>
<dbReference type="EMBL" id="ASSP01000006">
    <property type="protein sequence ID" value="EOS14698.1"/>
    <property type="molecule type" value="Genomic_DNA"/>
</dbReference>
<evidence type="ECO:0000313" key="1">
    <source>
        <dbReference type="EMBL" id="EOS14698.1"/>
    </source>
</evidence>
<evidence type="ECO:0008006" key="5">
    <source>
        <dbReference type="Google" id="ProtNLM"/>
    </source>
</evidence>
<keyword evidence="3" id="KW-1185">Reference proteome</keyword>
<evidence type="ECO:0000313" key="2">
    <source>
        <dbReference type="EMBL" id="TGY68148.1"/>
    </source>
</evidence>
<dbReference type="Proteomes" id="UP000310760">
    <property type="component" value="Unassembled WGS sequence"/>
</dbReference>
<dbReference type="PATRIC" id="fig|1235788.3.peg.705"/>
<reference evidence="1 3" key="1">
    <citation type="submission" date="2013-04" db="EMBL/GenBank/DDBJ databases">
        <title>The Genome Sequence of Bacteroides massiliensis dnLKV3.</title>
        <authorList>
            <consortium name="The Broad Institute Genomics Platform"/>
            <consortium name="The Broad Institute Genome Sequencing Center for Infectious Disease"/>
            <person name="Earl A."/>
            <person name="Xavier R."/>
            <person name="Kuhn K."/>
            <person name="Stappenbeck T."/>
            <person name="Walker B."/>
            <person name="Young S."/>
            <person name="Zeng Q."/>
            <person name="Gargeya S."/>
            <person name="Fitzgerald M."/>
            <person name="Haas B."/>
            <person name="Abouelleil A."/>
            <person name="Allen A.W."/>
            <person name="Alvarado L."/>
            <person name="Arachchi H.M."/>
            <person name="Berlin A.M."/>
            <person name="Chapman S.B."/>
            <person name="Gainer-Dewar J."/>
            <person name="Goldberg J."/>
            <person name="Griggs A."/>
            <person name="Gujja S."/>
            <person name="Hansen M."/>
            <person name="Howarth C."/>
            <person name="Imamovic A."/>
            <person name="Ireland A."/>
            <person name="Larimer J."/>
            <person name="McCowan C."/>
            <person name="Murphy C."/>
            <person name="Pearson M."/>
            <person name="Poon T.W."/>
            <person name="Priest M."/>
            <person name="Roberts A."/>
            <person name="Saif S."/>
            <person name="Shea T."/>
            <person name="Sisk P."/>
            <person name="Sykes S."/>
            <person name="Wortman J."/>
            <person name="Nusbaum C."/>
            <person name="Birren B."/>
        </authorList>
    </citation>
    <scope>NUCLEOTIDE SEQUENCE [LARGE SCALE GENOMIC DNA]</scope>
    <source>
        <strain evidence="1">DnLKV3</strain>
        <strain evidence="3">dnLKV3</strain>
    </source>
</reference>
<sequence length="169" mass="18357">MKDVVKLIIGILLVVVAQSCSQKDSIENSLNLTAPSGDLISENTLSLKKELSTVIAQKHGISGDDFQLTKIDYVPLETGYSATITYKYDNDKEDVIIKACNVRFTYVAQSIVIPDDKGRSASDRSILISCKSESGSCKPVATLGTDHELHYTCEGGDDSSLVFSFPDDK</sequence>
<proteinExistence type="predicted"/>
<name>R9IJE4_9BACT</name>
<gene>
    <name evidence="1" type="ORF">C802_00704</name>
    <name evidence="2" type="ORF">E5339_17400</name>
</gene>
<dbReference type="GeneID" id="82155887"/>
<dbReference type="RefSeq" id="WP_016275179.1">
    <property type="nucleotide sequence ID" value="NZ_CAKOCL010000021.1"/>
</dbReference>
<dbReference type="PROSITE" id="PS51257">
    <property type="entry name" value="PROKAR_LIPOPROTEIN"/>
    <property type="match status" value="1"/>
</dbReference>
<protein>
    <recommendedName>
        <fullName evidence="5">Lipoprotein</fullName>
    </recommendedName>
</protein>
<evidence type="ECO:0000313" key="4">
    <source>
        <dbReference type="Proteomes" id="UP000310760"/>
    </source>
</evidence>
<dbReference type="AlphaFoldDB" id="R9IJE4"/>
<evidence type="ECO:0000313" key="3">
    <source>
        <dbReference type="Proteomes" id="UP000014200"/>
    </source>
</evidence>
<reference evidence="2 4" key="2">
    <citation type="submission" date="2019-04" db="EMBL/GenBank/DDBJ databases">
        <title>Microbes associate with the intestines of laboratory mice.</title>
        <authorList>
            <person name="Navarre W."/>
            <person name="Wong E."/>
            <person name="Huang K."/>
            <person name="Tropini C."/>
            <person name="Ng K."/>
            <person name="Yu B."/>
        </authorList>
    </citation>
    <scope>NUCLEOTIDE SEQUENCE [LARGE SCALE GENOMIC DNA]</scope>
    <source>
        <strain evidence="2 4">NM22_B1</strain>
    </source>
</reference>
<dbReference type="EMBL" id="SRYJ01000045">
    <property type="protein sequence ID" value="TGY68148.1"/>
    <property type="molecule type" value="Genomic_DNA"/>
</dbReference>
<dbReference type="Proteomes" id="UP000014200">
    <property type="component" value="Unassembled WGS sequence"/>
</dbReference>
<comment type="caution">
    <text evidence="1">The sequence shown here is derived from an EMBL/GenBank/DDBJ whole genome shotgun (WGS) entry which is preliminary data.</text>
</comment>
<dbReference type="HOGENOM" id="CLU_1575370_0_0_10"/>